<proteinExistence type="predicted"/>
<protein>
    <submittedName>
        <fullName evidence="2">Uncharacterized protein</fullName>
    </submittedName>
</protein>
<feature type="signal peptide" evidence="1">
    <location>
        <begin position="1"/>
        <end position="17"/>
    </location>
</feature>
<name>A0A8D8RW71_9HEMI</name>
<dbReference type="AlphaFoldDB" id="A0A8D8RW71"/>
<keyword evidence="1" id="KW-0732">Signal</keyword>
<evidence type="ECO:0000256" key="1">
    <source>
        <dbReference type="SAM" id="SignalP"/>
    </source>
</evidence>
<feature type="chain" id="PRO_5034979382" evidence="1">
    <location>
        <begin position="18"/>
        <end position="116"/>
    </location>
</feature>
<dbReference type="EMBL" id="HBUF01186623">
    <property type="protein sequence ID" value="CAG6656917.1"/>
    <property type="molecule type" value="Transcribed_RNA"/>
</dbReference>
<accession>A0A8D8RW71</accession>
<evidence type="ECO:0000313" key="2">
    <source>
        <dbReference type="EMBL" id="CAG6656917.1"/>
    </source>
</evidence>
<organism evidence="2">
    <name type="scientific">Cacopsylla melanoneura</name>
    <dbReference type="NCBI Taxonomy" id="428564"/>
    <lineage>
        <taxon>Eukaryota</taxon>
        <taxon>Metazoa</taxon>
        <taxon>Ecdysozoa</taxon>
        <taxon>Arthropoda</taxon>
        <taxon>Hexapoda</taxon>
        <taxon>Insecta</taxon>
        <taxon>Pterygota</taxon>
        <taxon>Neoptera</taxon>
        <taxon>Paraneoptera</taxon>
        <taxon>Hemiptera</taxon>
        <taxon>Sternorrhyncha</taxon>
        <taxon>Psylloidea</taxon>
        <taxon>Psyllidae</taxon>
        <taxon>Psyllinae</taxon>
        <taxon>Cacopsylla</taxon>
    </lineage>
</organism>
<sequence length="116" mass="13537">MITFLLLHLFTFNFVLRLKYWLVWQESGTILVVVQSSFEDYSISIYSNIFFFFGNLNCKISHLAKLNLNVDSIIIQNLISNTSYFTLTNLPTTKITEQELRKIQCCIQRLSMLGLT</sequence>
<reference evidence="2" key="1">
    <citation type="submission" date="2021-05" db="EMBL/GenBank/DDBJ databases">
        <authorList>
            <person name="Alioto T."/>
            <person name="Alioto T."/>
            <person name="Gomez Garrido J."/>
        </authorList>
    </citation>
    <scope>NUCLEOTIDE SEQUENCE</scope>
</reference>